<accession>A0A4Y2MT53</accession>
<evidence type="ECO:0000313" key="2">
    <source>
        <dbReference type="EMBL" id="GBN30341.1"/>
    </source>
</evidence>
<keyword evidence="3" id="KW-1185">Reference proteome</keyword>
<gene>
    <name evidence="2" type="ORF">AVEN_269488_1</name>
</gene>
<protein>
    <submittedName>
        <fullName evidence="2">Uncharacterized protein</fullName>
    </submittedName>
</protein>
<dbReference type="AlphaFoldDB" id="A0A4Y2MT53"/>
<feature type="chain" id="PRO_5021345870" evidence="1">
    <location>
        <begin position="21"/>
        <end position="111"/>
    </location>
</feature>
<comment type="caution">
    <text evidence="2">The sequence shown here is derived from an EMBL/GenBank/DDBJ whole genome shotgun (WGS) entry which is preliminary data.</text>
</comment>
<name>A0A4Y2MT53_ARAVE</name>
<dbReference type="PROSITE" id="PS51257">
    <property type="entry name" value="PROKAR_LIPOPROTEIN"/>
    <property type="match status" value="1"/>
</dbReference>
<dbReference type="Proteomes" id="UP000499080">
    <property type="component" value="Unassembled WGS sequence"/>
</dbReference>
<organism evidence="2 3">
    <name type="scientific">Araneus ventricosus</name>
    <name type="common">Orbweaver spider</name>
    <name type="synonym">Epeira ventricosa</name>
    <dbReference type="NCBI Taxonomy" id="182803"/>
    <lineage>
        <taxon>Eukaryota</taxon>
        <taxon>Metazoa</taxon>
        <taxon>Ecdysozoa</taxon>
        <taxon>Arthropoda</taxon>
        <taxon>Chelicerata</taxon>
        <taxon>Arachnida</taxon>
        <taxon>Araneae</taxon>
        <taxon>Araneomorphae</taxon>
        <taxon>Entelegynae</taxon>
        <taxon>Araneoidea</taxon>
        <taxon>Araneidae</taxon>
        <taxon>Araneus</taxon>
    </lineage>
</organism>
<proteinExistence type="predicted"/>
<evidence type="ECO:0000256" key="1">
    <source>
        <dbReference type="SAM" id="SignalP"/>
    </source>
</evidence>
<dbReference type="EMBL" id="BGPR01007899">
    <property type="protein sequence ID" value="GBN30341.1"/>
    <property type="molecule type" value="Genomic_DNA"/>
</dbReference>
<feature type="signal peptide" evidence="1">
    <location>
        <begin position="1"/>
        <end position="20"/>
    </location>
</feature>
<sequence length="111" mass="12844">MFYILARHSLVVFTLVSCQGVNFRRILKNAFRHQAVPRARLVRGGDKKKTLSINRGLFGFSDPEGIVKAPQAETGRLLRLRKKKKGESHLTESRELPRRLSKLMRYARKKL</sequence>
<keyword evidence="1" id="KW-0732">Signal</keyword>
<evidence type="ECO:0000313" key="3">
    <source>
        <dbReference type="Proteomes" id="UP000499080"/>
    </source>
</evidence>
<reference evidence="2 3" key="1">
    <citation type="journal article" date="2019" name="Sci. Rep.">
        <title>Orb-weaving spider Araneus ventricosus genome elucidates the spidroin gene catalogue.</title>
        <authorList>
            <person name="Kono N."/>
            <person name="Nakamura H."/>
            <person name="Ohtoshi R."/>
            <person name="Moran D.A.P."/>
            <person name="Shinohara A."/>
            <person name="Yoshida Y."/>
            <person name="Fujiwara M."/>
            <person name="Mori M."/>
            <person name="Tomita M."/>
            <person name="Arakawa K."/>
        </authorList>
    </citation>
    <scope>NUCLEOTIDE SEQUENCE [LARGE SCALE GENOMIC DNA]</scope>
</reference>